<protein>
    <submittedName>
        <fullName evidence="2">Uncharacterized protein</fullName>
    </submittedName>
</protein>
<proteinExistence type="predicted"/>
<organism evidence="1 2">
    <name type="scientific">Panagrolaimus sp. JU765</name>
    <dbReference type="NCBI Taxonomy" id="591449"/>
    <lineage>
        <taxon>Eukaryota</taxon>
        <taxon>Metazoa</taxon>
        <taxon>Ecdysozoa</taxon>
        <taxon>Nematoda</taxon>
        <taxon>Chromadorea</taxon>
        <taxon>Rhabditida</taxon>
        <taxon>Tylenchina</taxon>
        <taxon>Panagrolaimomorpha</taxon>
        <taxon>Panagrolaimoidea</taxon>
        <taxon>Panagrolaimidae</taxon>
        <taxon>Panagrolaimus</taxon>
    </lineage>
</organism>
<accession>A0AC34QT59</accession>
<reference evidence="2" key="1">
    <citation type="submission" date="2022-11" db="UniProtKB">
        <authorList>
            <consortium name="WormBaseParasite"/>
        </authorList>
    </citation>
    <scope>IDENTIFICATION</scope>
</reference>
<dbReference type="Proteomes" id="UP000887576">
    <property type="component" value="Unplaced"/>
</dbReference>
<evidence type="ECO:0000313" key="2">
    <source>
        <dbReference type="WBParaSite" id="JU765_v2.g19098.t1"/>
    </source>
</evidence>
<evidence type="ECO:0000313" key="1">
    <source>
        <dbReference type="Proteomes" id="UP000887576"/>
    </source>
</evidence>
<name>A0AC34QT59_9BILA</name>
<sequence>MIQPSTKETKNAKQLIENEDIAGVEELVTKVFGEKMKESNSNTQQEQTEEIQDHAERTKADSYSEQNKQKKNEKESKIESEKLGKNTNQKKNNARCAENNENAQNLHHEHKCNDYEFLKKLKSIINDVKALEEFEKAEKNAETSEKKTYLRRSLEKIDKLEEHFFLVNETGSIVAYSKNGMIVNNAITISPEAYNQIGDQFLQRRLEEIKLLPTEKERNEAIEQLDYDEKEFKKLAKKFVNNKLTKDEKIEFEKKKAEMPRYRKTQLFKKSKKYQNLANYREEMKKIEVIMSDGKNLEEWQQTKIDIENDLKSGKITQEESQKEMTKVNKNIIEAKIIRSIIQSFDSIINDRSSQDVKITLQKLEQIIGNGKTAKEWKNQENELTKKIDDMKNGKCGNFINNEATQNAIRNKQKKLIEAILQQKRLEKLNSVWKDKNFRKMIKNSLKMIQNMDTFTIPESEGFITDIQFDAVKTKIEHFFGVTDYRQAQVNGQRIFENLSLGDADQLYREIKKMSFNPAKAEKYFEIGCKMIADADCHLEAKCPRQFTNVLEIVEQNVAIRHTIENLPEEQLKNEDVFLNDILNGDSMAYKTMRTNINQMYDVVASAPYQEHQVRMATVEAAVAYVMKHRTDWGDQTNQLDCLTTRADEIFNESHKIGETYSQDGQSKNIFYGAHLHRRYMFGIQVANDEPKRFSTIYSKGDVPTPPLKAEISDNIAVGSSWVNKYFYRPSEDDGSST</sequence>
<dbReference type="WBParaSite" id="JU765_v2.g19098.t1">
    <property type="protein sequence ID" value="JU765_v2.g19098.t1"/>
    <property type="gene ID" value="JU765_v2.g19098"/>
</dbReference>